<keyword evidence="3" id="KW-1185">Reference proteome</keyword>
<protein>
    <recommendedName>
        <fullName evidence="4">DUF4238 domain-containing protein</fullName>
    </recommendedName>
</protein>
<gene>
    <name evidence="2" type="ORF">ABIE19_003133</name>
</gene>
<comment type="caution">
    <text evidence="2">The sequence shown here is derived from an EMBL/GenBank/DDBJ whole genome shotgun (WGS) entry which is preliminary data.</text>
</comment>
<evidence type="ECO:0000256" key="1">
    <source>
        <dbReference type="SAM" id="MobiDB-lite"/>
    </source>
</evidence>
<organism evidence="2 3">
    <name type="scientific">Brevundimonas faecalis</name>
    <dbReference type="NCBI Taxonomy" id="947378"/>
    <lineage>
        <taxon>Bacteria</taxon>
        <taxon>Pseudomonadati</taxon>
        <taxon>Pseudomonadota</taxon>
        <taxon>Alphaproteobacteria</taxon>
        <taxon>Caulobacterales</taxon>
        <taxon>Caulobacteraceae</taxon>
        <taxon>Brevundimonas</taxon>
    </lineage>
</organism>
<feature type="region of interest" description="Disordered" evidence="1">
    <location>
        <begin position="260"/>
        <end position="281"/>
    </location>
</feature>
<evidence type="ECO:0000313" key="3">
    <source>
        <dbReference type="Proteomes" id="UP001549313"/>
    </source>
</evidence>
<reference evidence="2 3" key="1">
    <citation type="submission" date="2024-06" db="EMBL/GenBank/DDBJ databases">
        <title>Sorghum-associated microbial communities from plants grown in Nebraska, USA.</title>
        <authorList>
            <person name="Schachtman D."/>
        </authorList>
    </citation>
    <scope>NUCLEOTIDE SEQUENCE [LARGE SCALE GENOMIC DNA]</scope>
    <source>
        <strain evidence="2 3">2814</strain>
    </source>
</reference>
<dbReference type="EMBL" id="JBEPTF010000005">
    <property type="protein sequence ID" value="MET4685182.1"/>
    <property type="molecule type" value="Genomic_DNA"/>
</dbReference>
<proteinExistence type="predicted"/>
<dbReference type="RefSeq" id="WP_354090146.1">
    <property type="nucleotide sequence ID" value="NZ_JBEPTF010000005.1"/>
</dbReference>
<dbReference type="Proteomes" id="UP001549313">
    <property type="component" value="Unassembled WGS sequence"/>
</dbReference>
<name>A0ABV2RGY7_9CAUL</name>
<accession>A0ABV2RGY7</accession>
<evidence type="ECO:0000313" key="2">
    <source>
        <dbReference type="EMBL" id="MET4685182.1"/>
    </source>
</evidence>
<evidence type="ECO:0008006" key="4">
    <source>
        <dbReference type="Google" id="ProtNLM"/>
    </source>
</evidence>
<sequence>MLRYRNRGTFEANVQDVAASRFFYSEPRAEGASETLDDQITAYESRLADLLKWLKVAPEGKLVDDAQAREVVAHLAFRTEATRDLVGEAMLTTQRLKVWMATPSVMLAYVGADRDKPGERFENFLEIMRAAPRWMRAFGGARPRQVRKRLFAEVRRDPMRFAGGMMEETRRETKFLLREHRALAREAHTDALSEDVVSAASMPRLDGLTWAVADYDDLILPDTVVLASRDSSRFGGLSWVKPAEQRDVIMPLSRCRLPAAGCSRGSGTGPDATPLSPRAKP</sequence>